<dbReference type="Pfam" id="PF00176">
    <property type="entry name" value="SNF2-rel_dom"/>
    <property type="match status" value="1"/>
</dbReference>
<dbReference type="Proteomes" id="UP000662703">
    <property type="component" value="Unassembled WGS sequence"/>
</dbReference>
<dbReference type="InterPro" id="IPR014001">
    <property type="entry name" value="Helicase_ATP-bd"/>
</dbReference>
<gene>
    <name evidence="5" type="ORF">Y5W_02031</name>
</gene>
<feature type="domain" description="Helicase ATP-binding" evidence="3">
    <location>
        <begin position="451"/>
        <end position="656"/>
    </location>
</feature>
<dbReference type="RefSeq" id="WP_228548629.1">
    <property type="nucleotide sequence ID" value="NZ_ARXX01000028.1"/>
</dbReference>
<protein>
    <submittedName>
        <fullName evidence="5">SNF2 family DNA/RNA helicase</fullName>
    </submittedName>
</protein>
<evidence type="ECO:0000256" key="2">
    <source>
        <dbReference type="ARBA" id="ARBA00022806"/>
    </source>
</evidence>
<evidence type="ECO:0000259" key="3">
    <source>
        <dbReference type="PROSITE" id="PS51192"/>
    </source>
</evidence>
<dbReference type="SMART" id="SM00487">
    <property type="entry name" value="DEXDc"/>
    <property type="match status" value="1"/>
</dbReference>
<keyword evidence="1" id="KW-0378">Hydrolase</keyword>
<dbReference type="SUPFAM" id="SSF52540">
    <property type="entry name" value="P-loop containing nucleoside triphosphate hydrolases"/>
    <property type="match status" value="2"/>
</dbReference>
<dbReference type="EMBL" id="ARXX01000028">
    <property type="protein sequence ID" value="MBF5056737.1"/>
    <property type="molecule type" value="Genomic_DNA"/>
</dbReference>
<evidence type="ECO:0000259" key="4">
    <source>
        <dbReference type="PROSITE" id="PS51194"/>
    </source>
</evidence>
<accession>A0ABS0ASZ2</accession>
<dbReference type="PANTHER" id="PTHR45629">
    <property type="entry name" value="SNF2/RAD54 FAMILY MEMBER"/>
    <property type="match status" value="1"/>
</dbReference>
<evidence type="ECO:0000313" key="6">
    <source>
        <dbReference type="Proteomes" id="UP000662703"/>
    </source>
</evidence>
<dbReference type="InterPro" id="IPR000330">
    <property type="entry name" value="SNF2_N"/>
</dbReference>
<organism evidence="5 6">
    <name type="scientific">Alloalcanivorax profundimaris</name>
    <dbReference type="NCBI Taxonomy" id="2735259"/>
    <lineage>
        <taxon>Bacteria</taxon>
        <taxon>Pseudomonadati</taxon>
        <taxon>Pseudomonadota</taxon>
        <taxon>Gammaproteobacteria</taxon>
        <taxon>Oceanospirillales</taxon>
        <taxon>Alcanivoracaceae</taxon>
        <taxon>Alloalcanivorax</taxon>
    </lineage>
</organism>
<evidence type="ECO:0000256" key="1">
    <source>
        <dbReference type="ARBA" id="ARBA00022801"/>
    </source>
</evidence>
<dbReference type="GO" id="GO:0004386">
    <property type="term" value="F:helicase activity"/>
    <property type="evidence" value="ECO:0007669"/>
    <property type="project" value="UniProtKB-KW"/>
</dbReference>
<dbReference type="Gene3D" id="3.40.50.300">
    <property type="entry name" value="P-loop containing nucleotide triphosphate hydrolases"/>
    <property type="match status" value="1"/>
</dbReference>
<comment type="caution">
    <text evidence="5">The sequence shown here is derived from an EMBL/GenBank/DDBJ whole genome shotgun (WGS) entry which is preliminary data.</text>
</comment>
<sequence>MIEDEGISFYASPNELAGIRSGNTSGLAGAQYVSLTMLCESGQAHSISNGFFVPSESIACLEEDILSVLQLPPTAPLKFQIKVDGKSTHPGFKVSAFVLIEGDSYPINRKGPILSNTSKDKYTLTPAQLLALDAIDIHTAMSADEKGEGSNLRLIATLQQAKRHGLDINLSHFDSINVAEAERIGLTVSKLPDGSIELSPTLGDGTPYAELLSRWAQLDPAADEGTMRIGNRIVLLDKEKMEGIREVFSSRRIPADQVSRFMQTPTAFIDAALVDLDTGFSVRVDGVGTMRHLSIGELDAKGTDWFSQNGQPASPQVLGGLIQSEEDAERIEQEIAAARRDGAATVVIDGQEIDISDEEAVANVIRKARERLSEPDSSLIDADQPDEKRQTVSVLIKDAEERREELLGMAEQAAPSLEPDWSLYKRTPYPHQRAGIEWLVGLGELAQGADPQQLYRMQGCLLADDMGLGKTFMALVALSELMRRQRKAGGAVKPVLVVAPLSLLENWEEEVDKTFKGSPFRDIVVLQSGRDLKRYRIPKTERETVQIANMPDGAVDMASLRYALHVGPEAGPDRLDMDARLVLATYQTLRDYQFSLCRIDWGAVIFDEAQNIKNPNTGVTCAAKALKSSFKVLATGTPVENSLLDFWCVMDTAQPGLLGDWPAFREEYVKPILKADEEDRNRVRQEVGQALRQAVGRFMLRRTKEEELQGLPRKTVFGGAITEPDGGIEPMSALARTMAGIQLQTYDQVLDDYQSRRHEKIQGLAISSLHKLKSVSLHPRLHDSDIQSLATSKDVRAVMGESAKLEALLQTLDDIRGREEKVIIFLITKKLQVLLKLWLDRLYGLDVGIINGDTKAVSTQVDDATRKGIIRTFEARSGFNILIMSPVAAGVGLTVVGANNVIHLERHWNPAKEAQASDRVYRIGQEKSVNIYLPAAHHPDRDAFDVHLHRLLGSKLLLKDAVVTTEAVSEEDMLKGMGLG</sequence>
<evidence type="ECO:0000313" key="5">
    <source>
        <dbReference type="EMBL" id="MBF5056737.1"/>
    </source>
</evidence>
<feature type="domain" description="Helicase C-terminal" evidence="4">
    <location>
        <begin position="807"/>
        <end position="969"/>
    </location>
</feature>
<reference evidence="5 6" key="1">
    <citation type="submission" date="2012-09" db="EMBL/GenBank/DDBJ databases">
        <title>Genome Sequence of alkane-degrading Bacterium Alcanivorax sp. 521-1.</title>
        <authorList>
            <person name="Lai Q."/>
            <person name="Shao Z."/>
        </authorList>
    </citation>
    <scope>NUCLEOTIDE SEQUENCE [LARGE SCALE GENOMIC DNA]</scope>
    <source>
        <strain evidence="5 6">521-1</strain>
    </source>
</reference>
<dbReference type="InterPro" id="IPR001650">
    <property type="entry name" value="Helicase_C-like"/>
</dbReference>
<dbReference type="InterPro" id="IPR038718">
    <property type="entry name" value="SNF2-like_sf"/>
</dbReference>
<keyword evidence="6" id="KW-1185">Reference proteome</keyword>
<dbReference type="SMART" id="SM00490">
    <property type="entry name" value="HELICc"/>
    <property type="match status" value="1"/>
</dbReference>
<dbReference type="Gene3D" id="3.40.50.10810">
    <property type="entry name" value="Tandem AAA-ATPase domain"/>
    <property type="match status" value="1"/>
</dbReference>
<dbReference type="PANTHER" id="PTHR45629:SF7">
    <property type="entry name" value="DNA EXCISION REPAIR PROTEIN ERCC-6-RELATED"/>
    <property type="match status" value="1"/>
</dbReference>
<keyword evidence="2 5" id="KW-0347">Helicase</keyword>
<dbReference type="InterPro" id="IPR027417">
    <property type="entry name" value="P-loop_NTPase"/>
</dbReference>
<dbReference type="PROSITE" id="PS51192">
    <property type="entry name" value="HELICASE_ATP_BIND_1"/>
    <property type="match status" value="1"/>
</dbReference>
<name>A0ABS0ASZ2_9GAMM</name>
<dbReference type="CDD" id="cd17919">
    <property type="entry name" value="DEXHc_Snf"/>
    <property type="match status" value="1"/>
</dbReference>
<keyword evidence="2 5" id="KW-0547">Nucleotide-binding</keyword>
<dbReference type="PROSITE" id="PS51194">
    <property type="entry name" value="HELICASE_CTER"/>
    <property type="match status" value="1"/>
</dbReference>
<dbReference type="InterPro" id="IPR049730">
    <property type="entry name" value="SNF2/RAD54-like_C"/>
</dbReference>
<dbReference type="CDD" id="cd18793">
    <property type="entry name" value="SF2_C_SNF"/>
    <property type="match status" value="1"/>
</dbReference>
<dbReference type="InterPro" id="IPR050496">
    <property type="entry name" value="SNF2_RAD54_helicase_repair"/>
</dbReference>
<keyword evidence="2 5" id="KW-0067">ATP-binding</keyword>
<proteinExistence type="predicted"/>
<dbReference type="Pfam" id="PF00271">
    <property type="entry name" value="Helicase_C"/>
    <property type="match status" value="1"/>
</dbReference>